<reference evidence="3" key="1">
    <citation type="submission" date="2017-09" db="EMBL/GenBank/DDBJ databases">
        <title>Depth-based differentiation of microbial function through sediment-hosted aquifers and enrichment of novel symbionts in the deep terrestrial subsurface.</title>
        <authorList>
            <person name="Probst A.J."/>
            <person name="Ladd B."/>
            <person name="Jarett J.K."/>
            <person name="Geller-Mcgrath D.E."/>
            <person name="Sieber C.M.K."/>
            <person name="Emerson J.B."/>
            <person name="Anantharaman K."/>
            <person name="Thomas B.C."/>
            <person name="Malmstrom R."/>
            <person name="Stieglmeier M."/>
            <person name="Klingl A."/>
            <person name="Woyke T."/>
            <person name="Ryan C.M."/>
            <person name="Banfield J.F."/>
        </authorList>
    </citation>
    <scope>NUCLEOTIDE SEQUENCE [LARGE SCALE GENOMIC DNA]</scope>
</reference>
<sequence length="128" mass="14405">MPGLIRYKRMVVLINNQTQSTAELMAAVIKKYNVGVVVGTPSKGWGTIEKVFPLTKQIDPPSGEAGQSEKYSIFLVHSLTLREDGQPIEGNGVLPTINIKDKDWETQLYNYFHYPKLTTVVKQLLNQK</sequence>
<name>A0A2M6XCC0_9BACT</name>
<dbReference type="PANTHER" id="PTHR32060">
    <property type="entry name" value="TAIL-SPECIFIC PROTEASE"/>
    <property type="match status" value="1"/>
</dbReference>
<dbReference type="Proteomes" id="UP000228996">
    <property type="component" value="Unassembled WGS sequence"/>
</dbReference>
<accession>A0A2M6XCC0</accession>
<dbReference type="GO" id="GO:0008236">
    <property type="term" value="F:serine-type peptidase activity"/>
    <property type="evidence" value="ECO:0007669"/>
    <property type="project" value="InterPro"/>
</dbReference>
<dbReference type="GO" id="GO:0004175">
    <property type="term" value="F:endopeptidase activity"/>
    <property type="evidence" value="ECO:0007669"/>
    <property type="project" value="TreeGrafter"/>
</dbReference>
<proteinExistence type="predicted"/>
<dbReference type="InterPro" id="IPR029045">
    <property type="entry name" value="ClpP/crotonase-like_dom_sf"/>
</dbReference>
<evidence type="ECO:0000259" key="1">
    <source>
        <dbReference type="Pfam" id="PF03572"/>
    </source>
</evidence>
<dbReference type="EMBL" id="PEYO01000018">
    <property type="protein sequence ID" value="PIU03313.1"/>
    <property type="molecule type" value="Genomic_DNA"/>
</dbReference>
<dbReference type="InterPro" id="IPR005151">
    <property type="entry name" value="Tail-specific_protease"/>
</dbReference>
<dbReference type="SUPFAM" id="SSF52096">
    <property type="entry name" value="ClpP/crotonase"/>
    <property type="match status" value="1"/>
</dbReference>
<organism evidence="2 3">
    <name type="scientific">Candidatus Shapirobacteria bacterium CG08_land_8_20_14_0_20_39_18</name>
    <dbReference type="NCBI Taxonomy" id="1974883"/>
    <lineage>
        <taxon>Bacteria</taxon>
        <taxon>Candidatus Shapironibacteriota</taxon>
    </lineage>
</organism>
<dbReference type="AlphaFoldDB" id="A0A2M6XCC0"/>
<dbReference type="GO" id="GO:0006508">
    <property type="term" value="P:proteolysis"/>
    <property type="evidence" value="ECO:0007669"/>
    <property type="project" value="InterPro"/>
</dbReference>
<gene>
    <name evidence="2" type="ORF">COT44_03760</name>
</gene>
<comment type="caution">
    <text evidence="2">The sequence shown here is derived from an EMBL/GenBank/DDBJ whole genome shotgun (WGS) entry which is preliminary data.</text>
</comment>
<feature type="domain" description="Tail specific protease" evidence="1">
    <location>
        <begin position="8"/>
        <end position="98"/>
    </location>
</feature>
<evidence type="ECO:0000313" key="2">
    <source>
        <dbReference type="EMBL" id="PIU03313.1"/>
    </source>
</evidence>
<dbReference type="PANTHER" id="PTHR32060:SF22">
    <property type="entry name" value="CARBOXYL-TERMINAL-PROCESSING PEPTIDASE 3, CHLOROPLASTIC"/>
    <property type="match status" value="1"/>
</dbReference>
<protein>
    <recommendedName>
        <fullName evidence="1">Tail specific protease domain-containing protein</fullName>
    </recommendedName>
</protein>
<evidence type="ECO:0000313" key="3">
    <source>
        <dbReference type="Proteomes" id="UP000228996"/>
    </source>
</evidence>
<dbReference type="Gene3D" id="3.90.226.10">
    <property type="entry name" value="2-enoyl-CoA Hydratase, Chain A, domain 1"/>
    <property type="match status" value="1"/>
</dbReference>
<dbReference type="Pfam" id="PF03572">
    <property type="entry name" value="Peptidase_S41"/>
    <property type="match status" value="1"/>
</dbReference>